<dbReference type="Gene3D" id="3.40.50.2000">
    <property type="entry name" value="Glycogen Phosphorylase B"/>
    <property type="match status" value="2"/>
</dbReference>
<dbReference type="GO" id="GO:0008168">
    <property type="term" value="F:methyltransferase activity"/>
    <property type="evidence" value="ECO:0007669"/>
    <property type="project" value="UniProtKB-KW"/>
</dbReference>
<protein>
    <submittedName>
        <fullName evidence="3">Methyltransferase, FkbM family</fullName>
    </submittedName>
</protein>
<evidence type="ECO:0000259" key="2">
    <source>
        <dbReference type="Pfam" id="PF05050"/>
    </source>
</evidence>
<dbReference type="SUPFAM" id="SSF53756">
    <property type="entry name" value="UDP-Glycosyltransferase/glycogen phosphorylase"/>
    <property type="match status" value="1"/>
</dbReference>
<name>A0A1G6W9E1_9PROT</name>
<accession>A0A1G6W9E1</accession>
<sequence>MPFGLARTLEQAPGDGEAALIARLPPDVRAPIFLPTERIAPTDRINGLRRVVDLYEGRWAAQHRPRLAALRDRHQGQRVFVLGNGPSLRRVDLDALAGQVTIGVNGLFLAFPETRFRPTYYVVEDHLVAEDRAAELNALPAGITRLFPINLAYTLEEGSDVIWVDHRPRPGYPDRFDVSLDALARTYAGCTVVFTCLQLAVFLGAREIVLLGVDLDYAIPADVERTDGGGPGVLDMASDDPNHFHPDYFGKGKRWHDPQVENMGRAFVAARDALAGMGARLVNATPGGRLDLVPRVPLERVLADETPPEPRLLVLDLTPVGGLSATGQVKAALMAPWRGGRLLAVTPDAAPDRFTVHHPDGRTESDLDAGMAATRARAFAPEAVYYRPQPTRGHLHPLALDLIEGLNVPLILHLMDDWLALLARTNPLVHGVWHRDLEWLARRAAVRLAIGGSMATAFRDRYGGGDWEALANGIDPDDWPARATPPGDGCPTQPFDLVYAGALAEDMNRAAVRDVAEAVDAVNRAAGRVMVRFEIRVLPPWRAAARELASGLMGVSAAVAEQEDPAPYRARLLSADGVLIAYAFDADSRAYTRHSLANKLPEALAAGAAVLAYGPADQATLACLAETDAALMVTRRDPSALRGALERLASDPALVARLGNAGRRSALRDFTLAPRRERLRGLVGQVTEGRRMLSADHPRLDGARLDEAALLLGLARFQTTAPGRLVDVGAHRGGFLAPFAEAGWSVLAIEPEPDNRAALLSRVKDDPAVTVEAVAVSDAAADAAPLYTAPESTGVATLSPFLDSHGETARVPVDTLTAVLDRHGMDRVDVLKVDAEGWDLRVLLGLDWERWRPRLVMVEFENRKTLRLGYSMGDLVALLEGRGYRVFVSEWHPVVRYGARHDWRRLFAWPPRDHEPLPDADAWGNLIAVHLDAGLPDDDALAGMVRAALTVEPHPKPMQDTEPVSQPASEPAPNIPPPDPWWRRGRRLAGEMAAFLGGWRAPPAVVLVGVAASAPLVPAPWSSGLAAVAMAGVLGFVAYGHVRARRLDRLDRHALKRDLEAKFKRHIGWVRDDLDGLDGRLDARQSGFEDRMVAALDAERHARAAADAHREAALVEMVAATNDRLGTVERNHNETLDRLAARYDRAARGMAEAVAGLRADLSRENAARDAAWRGAVAEVERAAARGDRETLTALSETRQRMTAALASVRGELDAAVPARFQPFSRALSDADTARLRSVWLPALGQADMTPQALAYLADQVVRLERVGGGRLACALPAALLRALAARASPGPDLRAIEVGVLFGLGLATLAVGGGGQGRRPRLLGIDPLDGGGYGAGVDGVTGVPVTAAAMRATLARVGLPRRAVTLIRRCSQDPLAVARAKAWAGRDGIGLLVLDGRHDRAGLAADWTQFAPLLRPGGLALIDDCGAAPWPDVAPFVRDVAARTPGVRLLGTDWDTAVLRWDGPP</sequence>
<keyword evidence="3" id="KW-0808">Transferase</keyword>
<dbReference type="PANTHER" id="PTHR34203">
    <property type="entry name" value="METHYLTRANSFERASE, FKBM FAMILY PROTEIN"/>
    <property type="match status" value="1"/>
</dbReference>
<dbReference type="NCBIfam" id="TIGR01444">
    <property type="entry name" value="fkbM_fam"/>
    <property type="match status" value="1"/>
</dbReference>
<dbReference type="SUPFAM" id="SSF53335">
    <property type="entry name" value="S-adenosyl-L-methionine-dependent methyltransferases"/>
    <property type="match status" value="2"/>
</dbReference>
<dbReference type="RefSeq" id="WP_176793223.1">
    <property type="nucleotide sequence ID" value="NZ_FNAP01000001.1"/>
</dbReference>
<feature type="domain" description="Methyltransferase FkbM" evidence="2">
    <location>
        <begin position="727"/>
        <end position="886"/>
    </location>
</feature>
<reference evidence="3 4" key="1">
    <citation type="submission" date="2016-10" db="EMBL/GenBank/DDBJ databases">
        <authorList>
            <person name="de Groot N.N."/>
        </authorList>
    </citation>
    <scope>NUCLEOTIDE SEQUENCE [LARGE SCALE GENOMIC DNA]</scope>
    <source>
        <strain evidence="3 4">ATCC 700224</strain>
    </source>
</reference>
<organism evidence="3 4">
    <name type="scientific">Rhodospira trueperi</name>
    <dbReference type="NCBI Taxonomy" id="69960"/>
    <lineage>
        <taxon>Bacteria</taxon>
        <taxon>Pseudomonadati</taxon>
        <taxon>Pseudomonadota</taxon>
        <taxon>Alphaproteobacteria</taxon>
        <taxon>Rhodospirillales</taxon>
        <taxon>Rhodospirillaceae</taxon>
        <taxon>Rhodospira</taxon>
    </lineage>
</organism>
<dbReference type="InterPro" id="IPR006342">
    <property type="entry name" value="FkbM_mtfrase"/>
</dbReference>
<evidence type="ECO:0000313" key="3">
    <source>
        <dbReference type="EMBL" id="SDD62441.1"/>
    </source>
</evidence>
<evidence type="ECO:0000256" key="1">
    <source>
        <dbReference type="SAM" id="MobiDB-lite"/>
    </source>
</evidence>
<keyword evidence="4" id="KW-1185">Reference proteome</keyword>
<keyword evidence="3" id="KW-0489">Methyltransferase</keyword>
<dbReference type="PANTHER" id="PTHR34203:SF15">
    <property type="entry name" value="SLL1173 PROTEIN"/>
    <property type="match status" value="1"/>
</dbReference>
<dbReference type="Pfam" id="PF13578">
    <property type="entry name" value="Methyltransf_24"/>
    <property type="match status" value="1"/>
</dbReference>
<evidence type="ECO:0000313" key="4">
    <source>
        <dbReference type="Proteomes" id="UP000199412"/>
    </source>
</evidence>
<dbReference type="InterPro" id="IPR029063">
    <property type="entry name" value="SAM-dependent_MTases_sf"/>
</dbReference>
<dbReference type="STRING" id="69960.SAMN05421720_10176"/>
<feature type="region of interest" description="Disordered" evidence="1">
    <location>
        <begin position="954"/>
        <end position="980"/>
    </location>
</feature>
<proteinExistence type="predicted"/>
<dbReference type="GO" id="GO:0032259">
    <property type="term" value="P:methylation"/>
    <property type="evidence" value="ECO:0007669"/>
    <property type="project" value="UniProtKB-KW"/>
</dbReference>
<dbReference type="EMBL" id="FNAP01000001">
    <property type="protein sequence ID" value="SDD62441.1"/>
    <property type="molecule type" value="Genomic_DNA"/>
</dbReference>
<dbReference type="Pfam" id="PF05050">
    <property type="entry name" value="Methyltransf_21"/>
    <property type="match status" value="1"/>
</dbReference>
<dbReference type="InterPro" id="IPR052514">
    <property type="entry name" value="SAM-dependent_MTase"/>
</dbReference>
<gene>
    <name evidence="3" type="ORF">SAMN05421720_10176</name>
</gene>
<dbReference type="Gene3D" id="3.40.50.150">
    <property type="entry name" value="Vaccinia Virus protein VP39"/>
    <property type="match status" value="2"/>
</dbReference>
<dbReference type="Proteomes" id="UP000199412">
    <property type="component" value="Unassembled WGS sequence"/>
</dbReference>